<proteinExistence type="predicted"/>
<evidence type="ECO:0000256" key="1">
    <source>
        <dbReference type="SAM" id="MobiDB-lite"/>
    </source>
</evidence>
<dbReference type="Pfam" id="PF18718">
    <property type="entry name" value="CxC5"/>
    <property type="match status" value="1"/>
</dbReference>
<feature type="domain" description="CxC5 like cysteine cluster associated with KDZ" evidence="2">
    <location>
        <begin position="1"/>
        <end position="115"/>
    </location>
</feature>
<protein>
    <recommendedName>
        <fullName evidence="6">CxC6 like cysteine cluster associated with KDZ domain-containing protein</fullName>
    </recommendedName>
</protein>
<accession>A0AAD7E1L6</accession>
<dbReference type="Pfam" id="PF18721">
    <property type="entry name" value="CxC6"/>
    <property type="match status" value="1"/>
</dbReference>
<dbReference type="EMBL" id="JARJCW010000006">
    <property type="protein sequence ID" value="KAJ7223162.1"/>
    <property type="molecule type" value="Genomic_DNA"/>
</dbReference>
<organism evidence="4 5">
    <name type="scientific">Mycena pura</name>
    <dbReference type="NCBI Taxonomy" id="153505"/>
    <lineage>
        <taxon>Eukaryota</taxon>
        <taxon>Fungi</taxon>
        <taxon>Dikarya</taxon>
        <taxon>Basidiomycota</taxon>
        <taxon>Agaricomycotina</taxon>
        <taxon>Agaricomycetes</taxon>
        <taxon>Agaricomycetidae</taxon>
        <taxon>Agaricales</taxon>
        <taxon>Marasmiineae</taxon>
        <taxon>Mycenaceae</taxon>
        <taxon>Mycena</taxon>
    </lineage>
</organism>
<dbReference type="AlphaFoldDB" id="A0AAD7E1L6"/>
<evidence type="ECO:0000259" key="3">
    <source>
        <dbReference type="Pfam" id="PF18721"/>
    </source>
</evidence>
<name>A0AAD7E1L6_9AGAR</name>
<evidence type="ECO:0000313" key="4">
    <source>
        <dbReference type="EMBL" id="KAJ7223162.1"/>
    </source>
</evidence>
<dbReference type="Proteomes" id="UP001219525">
    <property type="component" value="Unassembled WGS sequence"/>
</dbReference>
<reference evidence="4" key="1">
    <citation type="submission" date="2023-03" db="EMBL/GenBank/DDBJ databases">
        <title>Massive genome expansion in bonnet fungi (Mycena s.s.) driven by repeated elements and novel gene families across ecological guilds.</title>
        <authorList>
            <consortium name="Lawrence Berkeley National Laboratory"/>
            <person name="Harder C.B."/>
            <person name="Miyauchi S."/>
            <person name="Viragh M."/>
            <person name="Kuo A."/>
            <person name="Thoen E."/>
            <person name="Andreopoulos B."/>
            <person name="Lu D."/>
            <person name="Skrede I."/>
            <person name="Drula E."/>
            <person name="Henrissat B."/>
            <person name="Morin E."/>
            <person name="Kohler A."/>
            <person name="Barry K."/>
            <person name="LaButti K."/>
            <person name="Morin E."/>
            <person name="Salamov A."/>
            <person name="Lipzen A."/>
            <person name="Mereny Z."/>
            <person name="Hegedus B."/>
            <person name="Baldrian P."/>
            <person name="Stursova M."/>
            <person name="Weitz H."/>
            <person name="Taylor A."/>
            <person name="Grigoriev I.V."/>
            <person name="Nagy L.G."/>
            <person name="Martin F."/>
            <person name="Kauserud H."/>
        </authorList>
    </citation>
    <scope>NUCLEOTIDE SEQUENCE</scope>
    <source>
        <strain evidence="4">9144</strain>
    </source>
</reference>
<evidence type="ECO:0008006" key="6">
    <source>
        <dbReference type="Google" id="ProtNLM"/>
    </source>
</evidence>
<evidence type="ECO:0000313" key="5">
    <source>
        <dbReference type="Proteomes" id="UP001219525"/>
    </source>
</evidence>
<evidence type="ECO:0000259" key="2">
    <source>
        <dbReference type="Pfam" id="PF18718"/>
    </source>
</evidence>
<comment type="caution">
    <text evidence="4">The sequence shown here is derived from an EMBL/GenBank/DDBJ whole genome shotgun (WGS) entry which is preliminary data.</text>
</comment>
<feature type="region of interest" description="Disordered" evidence="1">
    <location>
        <begin position="275"/>
        <end position="323"/>
    </location>
</feature>
<dbReference type="InterPro" id="IPR041539">
    <property type="entry name" value="CxC5"/>
</dbReference>
<feature type="compositionally biased region" description="Basic and acidic residues" evidence="1">
    <location>
        <begin position="275"/>
        <end position="284"/>
    </location>
</feature>
<sequence>MLYPPYYCCPAASCSGRKLDNPVRAACRIYTLHRGVLPAYEVSLYCRGCWTRYHYAYYVTRPSERLAYRYYYKQELPYIQAHESSFLEVGLCEFFERTISISHTSTSDLAMIYNEKLAHLCETMRSPLLPTIAQTTILDGFFMHGLLRRAQRTNTELFALHNLPQETRLNEALEHYNQLMAGTGQPMYAHACHDCLKFFQDENGDLKYMRAATTDGVTLGHPCCVKWNCQTPLKSTKDHFCPRHQQCATECRVLDCEQRAEQDFITCSLPEHRQEEVKMRERNKGNVPQTPRRKKRGGRSLYGSSVADASDQTRKQPQVKLQTRRNYTHNEQLLVMCCGIIIARATFYTSEAVSSVKQFLKKIYPDPRMAPTHIFYDNACNLLKHLRAQNDTTFDLLVRFVVDVFHARKGHDDEFCNENTHPAAFPELRTMKDGKEAWAFNSSVAEQTNVWFGAFQSIVHEMSVPRRYNFFLDEMISLRNDRLLLNLARNDKQPFIQSCAVLEQGSNEDLA</sequence>
<dbReference type="InterPro" id="IPR040898">
    <property type="entry name" value="CxC6"/>
</dbReference>
<keyword evidence="5" id="KW-1185">Reference proteome</keyword>
<gene>
    <name evidence="4" type="ORF">GGX14DRAFT_351622</name>
</gene>
<feature type="domain" description="CxC6 like cysteine cluster associated with KDZ" evidence="3">
    <location>
        <begin position="214"/>
        <end position="276"/>
    </location>
</feature>